<evidence type="ECO:0000256" key="10">
    <source>
        <dbReference type="ARBA" id="ARBA00023211"/>
    </source>
</evidence>
<feature type="binding site" evidence="12">
    <location>
        <position position="582"/>
    </location>
    <ligand>
        <name>oxalate</name>
        <dbReference type="ChEBI" id="CHEBI:30623"/>
    </ligand>
</feature>
<keyword evidence="9 14" id="KW-1015">Disulfide bond</keyword>
<dbReference type="PROSITE" id="PS00036">
    <property type="entry name" value="BZIP_BASIC"/>
    <property type="match status" value="1"/>
</dbReference>
<dbReference type="STRING" id="3469.A0A4Y7LGH3"/>
<evidence type="ECO:0000256" key="7">
    <source>
        <dbReference type="ARBA" id="ARBA00022729"/>
    </source>
</evidence>
<dbReference type="GO" id="GO:2000280">
    <property type="term" value="P:regulation of root development"/>
    <property type="evidence" value="ECO:0007669"/>
    <property type="project" value="UniProtKB-ARBA"/>
</dbReference>
<dbReference type="Proteomes" id="UP000316621">
    <property type="component" value="Chromosome 11"/>
</dbReference>
<feature type="compositionally biased region" description="Low complexity" evidence="16">
    <location>
        <begin position="212"/>
        <end position="222"/>
    </location>
</feature>
<feature type="coiled-coil region" evidence="15">
    <location>
        <begin position="378"/>
        <end position="415"/>
    </location>
</feature>
<evidence type="ECO:0000256" key="14">
    <source>
        <dbReference type="PIRSR" id="PIRSR601929-3"/>
    </source>
</evidence>
<comment type="subcellular location">
    <subcellularLocation>
        <location evidence="1">Nucleus</location>
    </subcellularLocation>
    <subcellularLocation>
        <location evidence="2">Secreted</location>
        <location evidence="2">Extracellular space</location>
        <location evidence="2">Apoplast</location>
    </subcellularLocation>
</comment>
<dbReference type="FunFam" id="2.60.120.10:FF:000025">
    <property type="entry name" value="germin-like protein subfamily 2 member 1"/>
    <property type="match status" value="1"/>
</dbReference>
<keyword evidence="19" id="KW-1185">Reference proteome</keyword>
<dbReference type="InterPro" id="IPR011051">
    <property type="entry name" value="RmlC_Cupin_sf"/>
</dbReference>
<dbReference type="InterPro" id="IPR014710">
    <property type="entry name" value="RmlC-like_jellyroll"/>
</dbReference>
<dbReference type="Pfam" id="PF00170">
    <property type="entry name" value="bZIP_1"/>
    <property type="match status" value="1"/>
</dbReference>
<feature type="region of interest" description="Disordered" evidence="16">
    <location>
        <begin position="143"/>
        <end position="166"/>
    </location>
</feature>
<feature type="binding site" evidence="12">
    <location>
        <position position="572"/>
    </location>
    <ligand>
        <name>oxalate</name>
        <dbReference type="ChEBI" id="CHEBI:30623"/>
    </ligand>
</feature>
<feature type="compositionally biased region" description="Polar residues" evidence="16">
    <location>
        <begin position="154"/>
        <end position="166"/>
    </location>
</feature>
<dbReference type="InterPro" id="IPR006045">
    <property type="entry name" value="Cupin_1"/>
</dbReference>
<evidence type="ECO:0000256" key="5">
    <source>
        <dbReference type="ARBA" id="ARBA00022525"/>
    </source>
</evidence>
<dbReference type="PANTHER" id="PTHR22952">
    <property type="entry name" value="CAMP-RESPONSE ELEMENT BINDING PROTEIN-RELATED"/>
    <property type="match status" value="1"/>
</dbReference>
<evidence type="ECO:0000256" key="4">
    <source>
        <dbReference type="ARBA" id="ARBA00022523"/>
    </source>
</evidence>
<dbReference type="GO" id="GO:0005634">
    <property type="term" value="C:nucleus"/>
    <property type="evidence" value="ECO:0007669"/>
    <property type="project" value="UniProtKB-SubCell"/>
</dbReference>
<feature type="region of interest" description="Disordered" evidence="16">
    <location>
        <begin position="1"/>
        <end position="46"/>
    </location>
</feature>
<feature type="compositionally biased region" description="Polar residues" evidence="16">
    <location>
        <begin position="1"/>
        <end position="10"/>
    </location>
</feature>
<keyword evidence="4" id="KW-0052">Apoplast</keyword>
<dbReference type="GO" id="GO:0003677">
    <property type="term" value="F:DNA binding"/>
    <property type="evidence" value="ECO:0007669"/>
    <property type="project" value="UniProtKB-KW"/>
</dbReference>
<dbReference type="GO" id="GO:0030145">
    <property type="term" value="F:manganese ion binding"/>
    <property type="evidence" value="ECO:0007669"/>
    <property type="project" value="InterPro"/>
</dbReference>
<feature type="binding site" evidence="12">
    <location>
        <position position="577"/>
    </location>
    <ligand>
        <name>oxalate</name>
        <dbReference type="ChEBI" id="CHEBI:30623"/>
    </ligand>
</feature>
<dbReference type="Pfam" id="PF00190">
    <property type="entry name" value="Cupin_1"/>
    <property type="match status" value="1"/>
</dbReference>
<comment type="similarity">
    <text evidence="3">Belongs to the germin family.</text>
</comment>
<dbReference type="Gene3D" id="2.60.120.10">
    <property type="entry name" value="Jelly Rolls"/>
    <property type="match status" value="1"/>
</dbReference>
<keyword evidence="7" id="KW-0732">Signal</keyword>
<dbReference type="EMBL" id="CM010725">
    <property type="protein sequence ID" value="RZC84047.1"/>
    <property type="molecule type" value="Genomic_DNA"/>
</dbReference>
<feature type="region of interest" description="Disordered" evidence="16">
    <location>
        <begin position="193"/>
        <end position="223"/>
    </location>
</feature>
<evidence type="ECO:0000256" key="13">
    <source>
        <dbReference type="PIRSR" id="PIRSR601929-2"/>
    </source>
</evidence>
<feature type="compositionally biased region" description="Pro residues" evidence="16">
    <location>
        <begin position="201"/>
        <end position="211"/>
    </location>
</feature>
<dbReference type="Gramene" id="RZC84047">
    <property type="protein sequence ID" value="RZC84047"/>
    <property type="gene ID" value="C5167_046833"/>
</dbReference>
<evidence type="ECO:0000313" key="18">
    <source>
        <dbReference type="EMBL" id="RZC84047.1"/>
    </source>
</evidence>
<keyword evidence="10 12" id="KW-0464">Manganese</keyword>
<gene>
    <name evidence="18" type="ORF">C5167_046833</name>
</gene>
<feature type="domain" description="BZIP" evidence="17">
    <location>
        <begin position="360"/>
        <end position="406"/>
    </location>
</feature>
<feature type="binding site" evidence="13">
    <location>
        <position position="621"/>
    </location>
    <ligand>
        <name>Mn(2+)</name>
        <dbReference type="ChEBI" id="CHEBI:29035"/>
    </ligand>
</feature>
<dbReference type="PROSITE" id="PS50217">
    <property type="entry name" value="BZIP"/>
    <property type="match status" value="1"/>
</dbReference>
<evidence type="ECO:0000256" key="6">
    <source>
        <dbReference type="ARBA" id="ARBA00022723"/>
    </source>
</evidence>
<evidence type="ECO:0000256" key="11">
    <source>
        <dbReference type="ARBA" id="ARBA00023242"/>
    </source>
</evidence>
<evidence type="ECO:0000256" key="2">
    <source>
        <dbReference type="ARBA" id="ARBA00004271"/>
    </source>
</evidence>
<dbReference type="SMART" id="SM00338">
    <property type="entry name" value="BRLZ"/>
    <property type="match status" value="1"/>
</dbReference>
<evidence type="ECO:0000256" key="8">
    <source>
        <dbReference type="ARBA" id="ARBA00023125"/>
    </source>
</evidence>
<dbReference type="SMART" id="SM00835">
    <property type="entry name" value="Cupin_1"/>
    <property type="match status" value="1"/>
</dbReference>
<dbReference type="CDD" id="cd14707">
    <property type="entry name" value="bZIP_plant_BZIP46"/>
    <property type="match status" value="1"/>
</dbReference>
<sequence length="683" mass="73898">MVSESDQNLTHGEVDSAPSSQPMQQDDHNNNNGTSSKTHHHNNTLSSLGRQSSIYSLTLDEFQHTLSENGKNFGSMNMDEFLSNIWTAEENQAVHSNSETLPTNQNDPKTLKSHPSLPRQGSISLPGSLCRKTVEEVWGEIHREQQQQQQQQQLNNVGNSGTTHRQPTFGEMTLEDFLVRAGVVREACGTSAQHQLLQSQTPPPTAAPTPGGPQQYGVYPGTTTAGVDPNFGMGPVMGLGFPDHRTVGNGVSGGIPTAYQGFPHAGVGVGETSNFGGGGKRNGGFQSSGVCFSGRVGNGGAGGGYAAAAQTLALGSPVSPVSSDGMCGNQMESTNQYGLDQMGGMRGRKRIIDGPVEKVVERRQRRMIKNRESAARSRARKQAYTVELEAELNQLKEENARLKQSLVSAAEVEKKRRLQLQELMKEKPPTKAQKTTERLRMVSSSEMMYYFFSDAKTREGKGIAYKMKATVLLFVFLLNIHSTLASDPDPAQDFCIPETKPGSTRSSHLTSFSCKNSSEATVNDFIFSGVKHAGNFSATGIAATSVNPTNFPGLNTLGMSFVRADLGVGSINPPHFHPRATEVALVLEGTIYSGFVDTSNRIFAKVINKGEVMVFPKGLVHFQMNVGDSPATIFGSFSSQNPGLMRISTAIFGSGINEELLEKSFGLTIREIESLRRRFMPKP</sequence>
<keyword evidence="8" id="KW-0238">DNA-binding</keyword>
<evidence type="ECO:0000313" key="19">
    <source>
        <dbReference type="Proteomes" id="UP000316621"/>
    </source>
</evidence>
<dbReference type="CDD" id="cd02241">
    <property type="entry name" value="cupin_OxOx"/>
    <property type="match status" value="1"/>
</dbReference>
<dbReference type="FunFam" id="1.20.5.170:FF:000036">
    <property type="entry name" value="ABSCISIC ACID-INSENSITIVE 5-like protein 2"/>
    <property type="match status" value="1"/>
</dbReference>
<dbReference type="InterPro" id="IPR004827">
    <property type="entry name" value="bZIP"/>
</dbReference>
<dbReference type="AlphaFoldDB" id="A0A4Y7LGH3"/>
<dbReference type="GO" id="GO:0048046">
    <property type="term" value="C:apoplast"/>
    <property type="evidence" value="ECO:0007669"/>
    <property type="project" value="UniProtKB-SubCell"/>
</dbReference>
<feature type="compositionally biased region" description="Polar residues" evidence="16">
    <location>
        <begin position="93"/>
        <end position="108"/>
    </location>
</feature>
<dbReference type="PRINTS" id="PR00325">
    <property type="entry name" value="GERMIN"/>
</dbReference>
<dbReference type="InterPro" id="IPR046347">
    <property type="entry name" value="bZIP_sf"/>
</dbReference>
<keyword evidence="11" id="KW-0539">Nucleus</keyword>
<organism evidence="18 19">
    <name type="scientific">Papaver somniferum</name>
    <name type="common">Opium poppy</name>
    <dbReference type="NCBI Taxonomy" id="3469"/>
    <lineage>
        <taxon>Eukaryota</taxon>
        <taxon>Viridiplantae</taxon>
        <taxon>Streptophyta</taxon>
        <taxon>Embryophyta</taxon>
        <taxon>Tracheophyta</taxon>
        <taxon>Spermatophyta</taxon>
        <taxon>Magnoliopsida</taxon>
        <taxon>Ranunculales</taxon>
        <taxon>Papaveraceae</taxon>
        <taxon>Papaveroideae</taxon>
        <taxon>Papaver</taxon>
    </lineage>
</organism>
<dbReference type="InterPro" id="IPR043452">
    <property type="entry name" value="BZIP46-like"/>
</dbReference>
<feature type="disulfide bond" evidence="14">
    <location>
        <begin position="495"/>
        <end position="514"/>
    </location>
</feature>
<keyword evidence="15" id="KW-0175">Coiled coil</keyword>
<dbReference type="Gene3D" id="1.20.5.170">
    <property type="match status" value="1"/>
</dbReference>
<evidence type="ECO:0000256" key="12">
    <source>
        <dbReference type="PIRSR" id="PIRSR601929-1"/>
    </source>
</evidence>
<feature type="compositionally biased region" description="Polar residues" evidence="16">
    <location>
        <begin position="17"/>
        <end position="36"/>
    </location>
</feature>
<dbReference type="PANTHER" id="PTHR22952:SF175">
    <property type="entry name" value="PROTEIN ABSCISIC ACID-INSENSITIVE 5"/>
    <property type="match status" value="1"/>
</dbReference>
<dbReference type="GO" id="GO:0003700">
    <property type="term" value="F:DNA-binding transcription factor activity"/>
    <property type="evidence" value="ECO:0007669"/>
    <property type="project" value="InterPro"/>
</dbReference>
<evidence type="ECO:0000259" key="17">
    <source>
        <dbReference type="PROSITE" id="PS50217"/>
    </source>
</evidence>
<feature type="binding site" evidence="13">
    <location>
        <position position="582"/>
    </location>
    <ligand>
        <name>Mn(2+)</name>
        <dbReference type="ChEBI" id="CHEBI:29035"/>
    </ligand>
</feature>
<evidence type="ECO:0000256" key="3">
    <source>
        <dbReference type="ARBA" id="ARBA00007456"/>
    </source>
</evidence>
<dbReference type="InterPro" id="IPR001929">
    <property type="entry name" value="Germin"/>
</dbReference>
<evidence type="ECO:0000256" key="9">
    <source>
        <dbReference type="ARBA" id="ARBA00023157"/>
    </source>
</evidence>
<protein>
    <recommendedName>
        <fullName evidence="17">BZIP domain-containing protein</fullName>
    </recommendedName>
</protein>
<dbReference type="GO" id="GO:0010497">
    <property type="term" value="P:plasmodesmata-mediated intercellular transport"/>
    <property type="evidence" value="ECO:0007669"/>
    <property type="project" value="UniProtKB-ARBA"/>
</dbReference>
<dbReference type="GO" id="GO:0045893">
    <property type="term" value="P:positive regulation of DNA-templated transcription"/>
    <property type="evidence" value="ECO:0007669"/>
    <property type="project" value="InterPro"/>
</dbReference>
<proteinExistence type="inferred from homology"/>
<evidence type="ECO:0000256" key="1">
    <source>
        <dbReference type="ARBA" id="ARBA00004123"/>
    </source>
</evidence>
<accession>A0A4Y7LGH3</accession>
<keyword evidence="6 12" id="KW-0479">Metal-binding</keyword>
<dbReference type="SUPFAM" id="SSF57959">
    <property type="entry name" value="Leucine zipper domain"/>
    <property type="match status" value="1"/>
</dbReference>
<dbReference type="GO" id="GO:0009506">
    <property type="term" value="C:plasmodesma"/>
    <property type="evidence" value="ECO:0007669"/>
    <property type="project" value="UniProtKB-ARBA"/>
</dbReference>
<dbReference type="SUPFAM" id="SSF51182">
    <property type="entry name" value="RmlC-like cupins"/>
    <property type="match status" value="1"/>
</dbReference>
<feature type="region of interest" description="Disordered" evidence="16">
    <location>
        <begin position="93"/>
        <end position="126"/>
    </location>
</feature>
<evidence type="ECO:0000256" key="15">
    <source>
        <dbReference type="SAM" id="Coils"/>
    </source>
</evidence>
<name>A0A4Y7LGH3_PAPSO</name>
<feature type="binding site" evidence="13">
    <location>
        <position position="577"/>
    </location>
    <ligand>
        <name>Mn(2+)</name>
        <dbReference type="ChEBI" id="CHEBI:29035"/>
    </ligand>
</feature>
<feature type="binding site" evidence="13">
    <location>
        <position position="575"/>
    </location>
    <ligand>
        <name>Mn(2+)</name>
        <dbReference type="ChEBI" id="CHEBI:29035"/>
    </ligand>
</feature>
<evidence type="ECO:0000256" key="16">
    <source>
        <dbReference type="SAM" id="MobiDB-lite"/>
    </source>
</evidence>
<keyword evidence="5" id="KW-0964">Secreted</keyword>
<reference evidence="18 19" key="1">
    <citation type="journal article" date="2018" name="Science">
        <title>The opium poppy genome and morphinan production.</title>
        <authorList>
            <person name="Guo L."/>
            <person name="Winzer T."/>
            <person name="Yang X."/>
            <person name="Li Y."/>
            <person name="Ning Z."/>
            <person name="He Z."/>
            <person name="Teodor R."/>
            <person name="Lu Y."/>
            <person name="Bowser T.A."/>
            <person name="Graham I.A."/>
            <person name="Ye K."/>
        </authorList>
    </citation>
    <scope>NUCLEOTIDE SEQUENCE [LARGE SCALE GENOMIC DNA]</scope>
    <source>
        <strain evidence="19">cv. HN1</strain>
        <tissue evidence="18">Leaves</tissue>
    </source>
</reference>